<sequence length="46" mass="5360">MIVHSHISHDFLTYHTTVIENEYQLIACIIDFFIVCLSETALFESD</sequence>
<protein>
    <submittedName>
        <fullName evidence="1">Uncharacterized protein</fullName>
    </submittedName>
</protein>
<evidence type="ECO:0000313" key="1">
    <source>
        <dbReference type="EMBL" id="SUL31272.1"/>
    </source>
</evidence>
<reference evidence="1 2" key="1">
    <citation type="submission" date="2018-06" db="EMBL/GenBank/DDBJ databases">
        <authorList>
            <consortium name="Pathogen Informatics"/>
            <person name="Doyle S."/>
        </authorList>
    </citation>
    <scope>NUCLEOTIDE SEQUENCE [LARGE SCALE GENOMIC DNA]</scope>
    <source>
        <strain evidence="1 2">NCTC10702</strain>
    </source>
</reference>
<dbReference type="AlphaFoldDB" id="A0A380EDF1"/>
<gene>
    <name evidence="1" type="ORF">NCTC10702_00491</name>
</gene>
<accession>A0A380EDF1</accession>
<name>A0A380EDF1_STAAU</name>
<dbReference type="Proteomes" id="UP000254116">
    <property type="component" value="Unassembled WGS sequence"/>
</dbReference>
<evidence type="ECO:0000313" key="2">
    <source>
        <dbReference type="Proteomes" id="UP000254116"/>
    </source>
</evidence>
<organism evidence="1 2">
    <name type="scientific">Staphylococcus aureus</name>
    <dbReference type="NCBI Taxonomy" id="1280"/>
    <lineage>
        <taxon>Bacteria</taxon>
        <taxon>Bacillati</taxon>
        <taxon>Bacillota</taxon>
        <taxon>Bacilli</taxon>
        <taxon>Bacillales</taxon>
        <taxon>Staphylococcaceae</taxon>
        <taxon>Staphylococcus</taxon>
    </lineage>
</organism>
<dbReference type="EMBL" id="UHBY01000003">
    <property type="protein sequence ID" value="SUL31272.1"/>
    <property type="molecule type" value="Genomic_DNA"/>
</dbReference>
<proteinExistence type="predicted"/>